<gene>
    <name evidence="1" type="ORF">N8T08_009229</name>
</gene>
<dbReference type="EMBL" id="JAOPJF010000066">
    <property type="protein sequence ID" value="KAK1141322.1"/>
    <property type="molecule type" value="Genomic_DNA"/>
</dbReference>
<accession>A0ACC3ATZ7</accession>
<dbReference type="Proteomes" id="UP001177260">
    <property type="component" value="Unassembled WGS sequence"/>
</dbReference>
<protein>
    <submittedName>
        <fullName evidence="1">Uncharacterized protein</fullName>
    </submittedName>
</protein>
<evidence type="ECO:0000313" key="1">
    <source>
        <dbReference type="EMBL" id="KAK1141322.1"/>
    </source>
</evidence>
<comment type="caution">
    <text evidence="1">The sequence shown here is derived from an EMBL/GenBank/DDBJ whole genome shotgun (WGS) entry which is preliminary data.</text>
</comment>
<evidence type="ECO:0000313" key="2">
    <source>
        <dbReference type="Proteomes" id="UP001177260"/>
    </source>
</evidence>
<keyword evidence="2" id="KW-1185">Reference proteome</keyword>
<reference evidence="1 2" key="1">
    <citation type="journal article" date="2023" name="ACS Omega">
        <title>Identification of the Neoaspergillic Acid Biosynthesis Gene Cluster by Establishing an In Vitro CRISPR-Ribonucleoprotein Genetic System in Aspergillus melleus.</title>
        <authorList>
            <person name="Yuan B."/>
            <person name="Grau M.F."/>
            <person name="Murata R.M."/>
            <person name="Torok T."/>
            <person name="Venkateswaran K."/>
            <person name="Stajich J.E."/>
            <person name="Wang C.C.C."/>
        </authorList>
    </citation>
    <scope>NUCLEOTIDE SEQUENCE [LARGE SCALE GENOMIC DNA]</scope>
    <source>
        <strain evidence="1 2">IMV 1140</strain>
    </source>
</reference>
<proteinExistence type="predicted"/>
<name>A0ACC3ATZ7_9EURO</name>
<sequence>MKALLRNKQGCWTCRLRKKKCDEGRPYCSTCNSLSIPCYGYGPKPEWMDHGDQERAVANDLKQTVKRTSRRKVPVVFPRRSGAVAKIAPKPMNGSVESSSSSPISNGTHVVNPPSDNGFSQDEAAHVLLSALDSSPASQATQDKSIAESIFPSSATESVLLMHFLDNVFPLQHPMYKPGPFEGGRGWLLALLLRTKPLYHATLAVSSYHRRKMVFNIHHPCQVAGLVEQEKHLEICLKEFQQALKAASLSLQMLSPDKSKGLGIAASVVQLVFFELFTGQGNVWKVHLRAATNMVSAAHDHHFSCFEMEGKSRHILVDDLPLPEGEPVVTEQVASFRFLMGTILWLDIIASITAGTAPELLSCHATVIGPDAQIQLEGIMGCKNWAMLQIGRISALHAHKVQALQHGNAMCSEFEQMIDDIQREIQCSLAQGGLEGFSLSEGNSKMFNAILDPCTLVTHVFACMASIYLHLVTRDFQALDLLGPTISEAMRILQTQIPPNVLPSLVAPLYVIGSVARPEDEQFFRSVFSSPILLDPLLEHRGKVLPVLEEIWRRRKDPLGLTWASTLDLTNNLLLH</sequence>
<organism evidence="1 2">
    <name type="scientific">Aspergillus melleus</name>
    <dbReference type="NCBI Taxonomy" id="138277"/>
    <lineage>
        <taxon>Eukaryota</taxon>
        <taxon>Fungi</taxon>
        <taxon>Dikarya</taxon>
        <taxon>Ascomycota</taxon>
        <taxon>Pezizomycotina</taxon>
        <taxon>Eurotiomycetes</taxon>
        <taxon>Eurotiomycetidae</taxon>
        <taxon>Eurotiales</taxon>
        <taxon>Aspergillaceae</taxon>
        <taxon>Aspergillus</taxon>
        <taxon>Aspergillus subgen. Circumdati</taxon>
    </lineage>
</organism>